<dbReference type="PIRSF" id="PIRSF005520">
    <property type="entry name" value="UCP005520"/>
    <property type="match status" value="1"/>
</dbReference>
<dbReference type="GO" id="GO:0019843">
    <property type="term" value="F:rRNA binding"/>
    <property type="evidence" value="ECO:0007669"/>
    <property type="project" value="UniProtKB-UniRule"/>
</dbReference>
<dbReference type="InterPro" id="IPR036389">
    <property type="entry name" value="RNase_III_sf"/>
</dbReference>
<dbReference type="GO" id="GO:0005737">
    <property type="term" value="C:cytoplasm"/>
    <property type="evidence" value="ECO:0007669"/>
    <property type="project" value="UniProtKB-SubCell"/>
</dbReference>
<keyword evidence="4" id="KW-0460">Magnesium</keyword>
<evidence type="ECO:0000313" key="6">
    <source>
        <dbReference type="EMBL" id="TWH77646.1"/>
    </source>
</evidence>
<accession>A0A562J349</accession>
<dbReference type="EC" id="3.1.26.-" evidence="4"/>
<dbReference type="RefSeq" id="WP_246145555.1">
    <property type="nucleotide sequence ID" value="NZ_DAMBUX010000012.1"/>
</dbReference>
<organism evidence="6 7">
    <name type="scientific">Sedimentibacter saalensis</name>
    <dbReference type="NCBI Taxonomy" id="130788"/>
    <lineage>
        <taxon>Bacteria</taxon>
        <taxon>Bacillati</taxon>
        <taxon>Bacillota</taxon>
        <taxon>Tissierellia</taxon>
        <taxon>Sedimentibacter</taxon>
    </lineage>
</organism>
<dbReference type="PANTHER" id="PTHR34276:SF1">
    <property type="entry name" value="MINI-RIBONUCLEASE 3"/>
    <property type="match status" value="1"/>
</dbReference>
<comment type="subcellular location">
    <subcellularLocation>
        <location evidence="4">Cytoplasm</location>
    </subcellularLocation>
</comment>
<dbReference type="InterPro" id="IPR008226">
    <property type="entry name" value="Mini3_fam"/>
</dbReference>
<comment type="caution">
    <text evidence="6">The sequence shown here is derived from an EMBL/GenBank/DDBJ whole genome shotgun (WGS) entry which is preliminary data.</text>
</comment>
<keyword evidence="2 4" id="KW-0255">Endonuclease</keyword>
<dbReference type="HAMAP" id="MF_01468">
    <property type="entry name" value="RNase_Mini_III"/>
    <property type="match status" value="1"/>
</dbReference>
<dbReference type="AlphaFoldDB" id="A0A562J349"/>
<dbReference type="Gene3D" id="1.10.1520.10">
    <property type="entry name" value="Ribonuclease III domain"/>
    <property type="match status" value="1"/>
</dbReference>
<reference evidence="6 7" key="1">
    <citation type="submission" date="2019-07" db="EMBL/GenBank/DDBJ databases">
        <title>Genomic Encyclopedia of Type Strains, Phase I: the one thousand microbial genomes (KMG-I) project.</title>
        <authorList>
            <person name="Kyrpides N."/>
        </authorList>
    </citation>
    <scope>NUCLEOTIDE SEQUENCE [LARGE SCALE GENOMIC DNA]</scope>
    <source>
        <strain evidence="6 7">DSM 13558</strain>
    </source>
</reference>
<dbReference type="EMBL" id="VLKH01000013">
    <property type="protein sequence ID" value="TWH77646.1"/>
    <property type="molecule type" value="Genomic_DNA"/>
</dbReference>
<evidence type="ECO:0000256" key="4">
    <source>
        <dbReference type="HAMAP-Rule" id="MF_01468"/>
    </source>
</evidence>
<evidence type="ECO:0000259" key="5">
    <source>
        <dbReference type="SMART" id="SM00535"/>
    </source>
</evidence>
<keyword evidence="1 4" id="KW-0540">Nuclease</keyword>
<keyword evidence="4" id="KW-0690">Ribosome biogenesis</keyword>
<evidence type="ECO:0000256" key="1">
    <source>
        <dbReference type="ARBA" id="ARBA00022722"/>
    </source>
</evidence>
<feature type="active site" evidence="4">
    <location>
        <position position="37"/>
    </location>
</feature>
<evidence type="ECO:0000256" key="3">
    <source>
        <dbReference type="ARBA" id="ARBA00022801"/>
    </source>
</evidence>
<dbReference type="SMART" id="SM00535">
    <property type="entry name" value="RIBOc"/>
    <property type="match status" value="1"/>
</dbReference>
<dbReference type="GO" id="GO:0004525">
    <property type="term" value="F:ribonuclease III activity"/>
    <property type="evidence" value="ECO:0007669"/>
    <property type="project" value="InterPro"/>
</dbReference>
<sequence>MEENKLEFEKEMLVSASKKSSKNTTMYSPAQLAYAGDAVYEMLVRSYIIKNNDINVNKMHRLTVKFVKAKAQAYIVSKLDNELTDEEKTIVKRGRNAKVTSSPKNAELMDYRYATGFEALVGYLYLNDELDRLMELFEKIIEIIEKDEEHENN</sequence>
<comment type="subunit">
    <text evidence="4">Homodimer.</text>
</comment>
<evidence type="ECO:0000313" key="7">
    <source>
        <dbReference type="Proteomes" id="UP000315343"/>
    </source>
</evidence>
<dbReference type="CDD" id="cd00593">
    <property type="entry name" value="RIBOc"/>
    <property type="match status" value="1"/>
</dbReference>
<dbReference type="InterPro" id="IPR000999">
    <property type="entry name" value="RNase_III_dom"/>
</dbReference>
<keyword evidence="4" id="KW-0699">rRNA-binding</keyword>
<dbReference type="GO" id="GO:0006364">
    <property type="term" value="P:rRNA processing"/>
    <property type="evidence" value="ECO:0007669"/>
    <property type="project" value="UniProtKB-UniRule"/>
</dbReference>
<keyword evidence="4" id="KW-0694">RNA-binding</keyword>
<dbReference type="SUPFAM" id="SSF69065">
    <property type="entry name" value="RNase III domain-like"/>
    <property type="match status" value="1"/>
</dbReference>
<comment type="function">
    <text evidence="4">Involved in correct processing of both the 5' and 3' ends of 23S rRNA precursor. Processes 30S rRNA precursor transcript even in absence of ribonuclease 3 (Rnc); Rnc processes 30S rRNA into smaller rRNA precursors.</text>
</comment>
<dbReference type="Pfam" id="PF00636">
    <property type="entry name" value="Ribonuclease_3"/>
    <property type="match status" value="1"/>
</dbReference>
<evidence type="ECO:0000256" key="2">
    <source>
        <dbReference type="ARBA" id="ARBA00022759"/>
    </source>
</evidence>
<keyword evidence="4" id="KW-0698">rRNA processing</keyword>
<keyword evidence="4" id="KW-0963">Cytoplasm</keyword>
<name>A0A562J349_9FIRM</name>
<dbReference type="PANTHER" id="PTHR34276">
    <property type="entry name" value="MINI-RIBONUCLEASE 3"/>
    <property type="match status" value="1"/>
</dbReference>
<dbReference type="Proteomes" id="UP000315343">
    <property type="component" value="Unassembled WGS sequence"/>
</dbReference>
<keyword evidence="3 4" id="KW-0378">Hydrolase</keyword>
<gene>
    <name evidence="4" type="primary">mrnC</name>
    <name evidence="6" type="ORF">LY60_03413</name>
</gene>
<proteinExistence type="inferred from homology"/>
<keyword evidence="7" id="KW-1185">Reference proteome</keyword>
<comment type="cofactor">
    <cofactor evidence="4">
        <name>Mg(2+)</name>
        <dbReference type="ChEBI" id="CHEBI:18420"/>
    </cofactor>
</comment>
<comment type="similarity">
    <text evidence="4">Belongs to the MrnC RNase family.</text>
</comment>
<protein>
    <recommendedName>
        <fullName evidence="4">Mini-ribonuclease 3</fullName>
        <shortName evidence="4">Mini-3</shortName>
        <shortName evidence="4">Mini-RNase 3</shortName>
        <ecNumber evidence="4">3.1.26.-</ecNumber>
    </recommendedName>
    <alternativeName>
        <fullName evidence="4">Mini-RNase III</fullName>
        <shortName evidence="4">Mini-III</shortName>
    </alternativeName>
</protein>
<feature type="domain" description="RNase III" evidence="5">
    <location>
        <begin position="7"/>
        <end position="146"/>
    </location>
</feature>